<sequence length="833" mass="92491">MLSNYTAAKRKSKPTPNVTAFSQFKNLAEANHSDASRIVERSNPGQCLNLTTPVPLPPHVMNVIKESTPTKSNFTTVESIINNSEIENTASTTTEKAEYSRKETTTKKAAADDNSITGTTTESKQLQVKRVKDWRIRNRHIRMQALVRAESNPGNKLCELEEEDNKPTEFQVKRVKDWRIRNRHIRMQALVRADQNPGNKLCELEEEDRNPTELNIRNVHLSSKSSDSGKTVVDGTGLHSRVPESNAEVVNEIGNAADIASPGKNLDTNKKSVLDNDEGTGNSAHTTDTLNDADGEGVPGSNDAIVGDATENSEITNENSVERIVTNVNPLVTTEEGSPLKDAVKPKWKRILGNTFRKSPGKGNRSQLEGSQQVCTTVAVEAINDKVQSNGHMKSTTAQKWSKFGNALRGPFLKKAVIKDSKDLTELGNTQVTSTSQVNKKFRNLFRRKVKAPKPAPHDDASSDADVDCESSQEEVHESEPVNGAQMANENETENELVVEQPSVRLNGSEEYATDTAAVDEPDLSSYFEEHEPEDRRPSGFNGLCDLKRTFFYYWEPEMQELFEKHLKEEYMSKSREKKKCSKMSFFKSKASSVTELETTADNSVTENASSSGAQAERRAADLAPLNSDAGPYAVNENSPMRAIDYGYEETPTVTSIDSEPSIDEPIVATEDNNEVGEDVPRATSWESIRLSRLSDQAAGIAGCHGMETKTQRFKQKIQALGKSFAYAFHFKSKSSIVENADDNDRDVGRGTVSPEQNENAALEQPCIKKKKKVSRIVNWKQKIQHRLKKLTKIGAAAGYEIDTSVDWETYIATFRADRANYIAALRDFCQRQ</sequence>
<feature type="region of interest" description="Disordered" evidence="1">
    <location>
        <begin position="596"/>
        <end position="619"/>
    </location>
</feature>
<feature type="region of interest" description="Disordered" evidence="1">
    <location>
        <begin position="258"/>
        <end position="306"/>
    </location>
</feature>
<feature type="compositionally biased region" description="Polar residues" evidence="1">
    <location>
        <begin position="279"/>
        <end position="290"/>
    </location>
</feature>
<proteinExistence type="predicted"/>
<feature type="region of interest" description="Disordered" evidence="1">
    <location>
        <begin position="448"/>
        <end position="540"/>
    </location>
</feature>
<feature type="compositionally biased region" description="Basic and acidic residues" evidence="1">
    <location>
        <begin position="528"/>
        <end position="538"/>
    </location>
</feature>
<name>A0A8X7NJY9_CANPA</name>
<dbReference type="AlphaFoldDB" id="A0A8X7NJY9"/>
<comment type="caution">
    <text evidence="2">The sequence shown here is derived from an EMBL/GenBank/DDBJ whole genome shotgun (WGS) entry which is preliminary data.</text>
</comment>
<feature type="compositionally biased region" description="Polar residues" evidence="1">
    <location>
        <begin position="596"/>
        <end position="614"/>
    </location>
</feature>
<organism evidence="2 3">
    <name type="scientific">Candida parapsilosis</name>
    <name type="common">Yeast</name>
    <dbReference type="NCBI Taxonomy" id="5480"/>
    <lineage>
        <taxon>Eukaryota</taxon>
        <taxon>Fungi</taxon>
        <taxon>Dikarya</taxon>
        <taxon>Ascomycota</taxon>
        <taxon>Saccharomycotina</taxon>
        <taxon>Pichiomycetes</taxon>
        <taxon>Debaryomycetaceae</taxon>
        <taxon>Candida/Lodderomyces clade</taxon>
        <taxon>Candida</taxon>
    </lineage>
</organism>
<feature type="compositionally biased region" description="Basic and acidic residues" evidence="1">
    <location>
        <begin position="95"/>
        <end position="111"/>
    </location>
</feature>
<dbReference type="EMBL" id="JABWAB010000006">
    <property type="protein sequence ID" value="KAF6048882.1"/>
    <property type="molecule type" value="Genomic_DNA"/>
</dbReference>
<feature type="compositionally biased region" description="Polar residues" evidence="1">
    <location>
        <begin position="219"/>
        <end position="229"/>
    </location>
</feature>
<feature type="region of interest" description="Disordered" evidence="1">
    <location>
        <begin position="88"/>
        <end position="124"/>
    </location>
</feature>
<evidence type="ECO:0000256" key="1">
    <source>
        <dbReference type="SAM" id="MobiDB-lite"/>
    </source>
</evidence>
<dbReference type="Proteomes" id="UP000590412">
    <property type="component" value="Unassembled WGS sequence"/>
</dbReference>
<protein>
    <submittedName>
        <fullName evidence="2">Uncharacterized protein</fullName>
    </submittedName>
</protein>
<feature type="compositionally biased region" description="Polar residues" evidence="1">
    <location>
        <begin position="114"/>
        <end position="124"/>
    </location>
</feature>
<feature type="compositionally biased region" description="Acidic residues" evidence="1">
    <location>
        <begin position="462"/>
        <end position="473"/>
    </location>
</feature>
<accession>A0A8X7NJY9</accession>
<evidence type="ECO:0000313" key="2">
    <source>
        <dbReference type="EMBL" id="KAF6048882.1"/>
    </source>
</evidence>
<feature type="region of interest" description="Disordered" evidence="1">
    <location>
        <begin position="219"/>
        <end position="239"/>
    </location>
</feature>
<evidence type="ECO:0000313" key="3">
    <source>
        <dbReference type="Proteomes" id="UP000590412"/>
    </source>
</evidence>
<gene>
    <name evidence="2" type="ORF">FOB60_004266</name>
</gene>
<reference evidence="2" key="1">
    <citation type="submission" date="2020-03" db="EMBL/GenBank/DDBJ databases">
        <title>FDA dAtabase for Regulatory Grade micrObial Sequences (FDA-ARGOS): Supporting development and validation of Infectious Disease Dx tests.</title>
        <authorList>
            <person name="Campos J."/>
            <person name="Goldberg B."/>
            <person name="Tallon L."/>
            <person name="Sadzewicz L."/>
            <person name="Vavikolanu K."/>
            <person name="Mehta A."/>
            <person name="Aluvathingal J."/>
            <person name="Nadendla S."/>
            <person name="Nandy P."/>
            <person name="Geyer C."/>
            <person name="Yan Y."/>
            <person name="Sichtig H."/>
        </authorList>
    </citation>
    <scope>NUCLEOTIDE SEQUENCE [LARGE SCALE GENOMIC DNA]</scope>
    <source>
        <strain evidence="2">FDAARGOS_652</strain>
    </source>
</reference>